<dbReference type="EMBL" id="JACGWJ010000011">
    <property type="protein sequence ID" value="KAL0388432.1"/>
    <property type="molecule type" value="Genomic_DNA"/>
</dbReference>
<evidence type="ECO:0000256" key="3">
    <source>
        <dbReference type="ARBA" id="ARBA00023129"/>
    </source>
</evidence>
<keyword evidence="3" id="KW-0708">Seed storage protein</keyword>
<dbReference type="PANTHER" id="PTHR31189:SF76">
    <property type="entry name" value="11S GLOBULIN SUBUNIT BETA-LIKE"/>
    <property type="match status" value="1"/>
</dbReference>
<protein>
    <submittedName>
        <fullName evidence="8">11S globulin seed storage protein 1</fullName>
    </submittedName>
</protein>
<feature type="chain" id="PRO_5044025330" evidence="6">
    <location>
        <begin position="24"/>
        <end position="499"/>
    </location>
</feature>
<feature type="domain" description="Cupin type-1" evidence="7">
    <location>
        <begin position="325"/>
        <end position="474"/>
    </location>
</feature>
<dbReference type="PRINTS" id="PR00439">
    <property type="entry name" value="11SGLOBULIN"/>
</dbReference>
<evidence type="ECO:0000256" key="5">
    <source>
        <dbReference type="SAM" id="MobiDB-lite"/>
    </source>
</evidence>
<evidence type="ECO:0000259" key="7">
    <source>
        <dbReference type="SMART" id="SM00835"/>
    </source>
</evidence>
<evidence type="ECO:0000256" key="4">
    <source>
        <dbReference type="ARBA" id="ARBA00023157"/>
    </source>
</evidence>
<proteinExistence type="inferred from homology"/>
<comment type="similarity">
    <text evidence="1">Belongs to the 11S seed storage protein (globulins) family.</text>
</comment>
<dbReference type="AlphaFoldDB" id="A0AAW2S8T2"/>
<dbReference type="PANTHER" id="PTHR31189">
    <property type="entry name" value="OS03G0336100 PROTEIN-RELATED"/>
    <property type="match status" value="1"/>
</dbReference>
<dbReference type="FunFam" id="2.60.120.10:FF:000073">
    <property type="entry name" value="Glycinin G1"/>
    <property type="match status" value="1"/>
</dbReference>
<accession>A0AAW2S8T2</accession>
<feature type="region of interest" description="Disordered" evidence="5">
    <location>
        <begin position="214"/>
        <end position="242"/>
    </location>
</feature>
<dbReference type="InterPro" id="IPR050253">
    <property type="entry name" value="Seed_Storage-Functional"/>
</dbReference>
<organism evidence="8">
    <name type="scientific">Sesamum radiatum</name>
    <name type="common">Black benniseed</name>
    <dbReference type="NCBI Taxonomy" id="300843"/>
    <lineage>
        <taxon>Eukaryota</taxon>
        <taxon>Viridiplantae</taxon>
        <taxon>Streptophyta</taxon>
        <taxon>Embryophyta</taxon>
        <taxon>Tracheophyta</taxon>
        <taxon>Spermatophyta</taxon>
        <taxon>Magnoliopsida</taxon>
        <taxon>eudicotyledons</taxon>
        <taxon>Gunneridae</taxon>
        <taxon>Pentapetalae</taxon>
        <taxon>asterids</taxon>
        <taxon>lamiids</taxon>
        <taxon>Lamiales</taxon>
        <taxon>Pedaliaceae</taxon>
        <taxon>Sesamum</taxon>
    </lineage>
</organism>
<dbReference type="CDD" id="cd02242">
    <property type="entry name" value="cupin_11S_legumin_N"/>
    <property type="match status" value="1"/>
</dbReference>
<keyword evidence="6" id="KW-0732">Signal</keyword>
<dbReference type="InterPro" id="IPR014710">
    <property type="entry name" value="RmlC-like_jellyroll"/>
</dbReference>
<dbReference type="InterPro" id="IPR006045">
    <property type="entry name" value="Cupin_1"/>
</dbReference>
<evidence type="ECO:0000313" key="8">
    <source>
        <dbReference type="EMBL" id="KAL0388432.1"/>
    </source>
</evidence>
<keyword evidence="4" id="KW-1015">Disulfide bond</keyword>
<dbReference type="SMART" id="SM00835">
    <property type="entry name" value="Cupin_1"/>
    <property type="match status" value="2"/>
</dbReference>
<gene>
    <name evidence="8" type="ORF">Sradi_2725000</name>
</gene>
<evidence type="ECO:0000256" key="2">
    <source>
        <dbReference type="ARBA" id="ARBA00022761"/>
    </source>
</evidence>
<dbReference type="SUPFAM" id="SSF51182">
    <property type="entry name" value="RmlC-like cupins"/>
    <property type="match status" value="1"/>
</dbReference>
<dbReference type="InterPro" id="IPR011051">
    <property type="entry name" value="RmlC_Cupin_sf"/>
</dbReference>
<dbReference type="CDD" id="cd02243">
    <property type="entry name" value="cupin_11S_legumin_C"/>
    <property type="match status" value="1"/>
</dbReference>
<dbReference type="Gene3D" id="2.60.120.10">
    <property type="entry name" value="Jelly Rolls"/>
    <property type="match status" value="2"/>
</dbReference>
<evidence type="ECO:0000256" key="6">
    <source>
        <dbReference type="SAM" id="SignalP"/>
    </source>
</evidence>
<comment type="caution">
    <text evidence="8">The sequence shown here is derived from an EMBL/GenBank/DDBJ whole genome shotgun (WGS) entry which is preliminary data.</text>
</comment>
<reference evidence="8" key="1">
    <citation type="submission" date="2020-06" db="EMBL/GenBank/DDBJ databases">
        <authorList>
            <person name="Li T."/>
            <person name="Hu X."/>
            <person name="Zhang T."/>
            <person name="Song X."/>
            <person name="Zhang H."/>
            <person name="Dai N."/>
            <person name="Sheng W."/>
            <person name="Hou X."/>
            <person name="Wei L."/>
        </authorList>
    </citation>
    <scope>NUCLEOTIDE SEQUENCE</scope>
    <source>
        <strain evidence="8">G02</strain>
        <tissue evidence="8">Leaf</tissue>
    </source>
</reference>
<keyword evidence="2" id="KW-0758">Storage protein</keyword>
<feature type="domain" description="Cupin type-1" evidence="7">
    <location>
        <begin position="53"/>
        <end position="267"/>
    </location>
</feature>
<name>A0AAW2S8T2_SESRA</name>
<reference evidence="8" key="2">
    <citation type="journal article" date="2024" name="Plant">
        <title>Genomic evolution and insights into agronomic trait innovations of Sesamum species.</title>
        <authorList>
            <person name="Miao H."/>
            <person name="Wang L."/>
            <person name="Qu L."/>
            <person name="Liu H."/>
            <person name="Sun Y."/>
            <person name="Le M."/>
            <person name="Wang Q."/>
            <person name="Wei S."/>
            <person name="Zheng Y."/>
            <person name="Lin W."/>
            <person name="Duan Y."/>
            <person name="Cao H."/>
            <person name="Xiong S."/>
            <person name="Wang X."/>
            <person name="Wei L."/>
            <person name="Li C."/>
            <person name="Ma Q."/>
            <person name="Ju M."/>
            <person name="Zhao R."/>
            <person name="Li G."/>
            <person name="Mu C."/>
            <person name="Tian Q."/>
            <person name="Mei H."/>
            <person name="Zhang T."/>
            <person name="Gao T."/>
            <person name="Zhang H."/>
        </authorList>
    </citation>
    <scope>NUCLEOTIDE SEQUENCE</scope>
    <source>
        <strain evidence="8">G02</strain>
    </source>
</reference>
<sequence length="499" mass="56325">MANSLLLLSLSLSFLFLFHGCVAQLELQQQHYWKSLQQFQQHRLRAKTECQVQQLTARQPSYRLQSEAGVTEFWDANNEEFQCAGIEFVRHTIQPRGLLLPYYSNAPQLVYIVQGQSCSGIQGTVFPGCAETYESEPGFGSTGEEEGRQRTDRHQKLRRFRRGDVLALREGVTHWAYNDGDTPIISIALRDVANEANQLDLKFRRFFLAGNPQTAQFQGQQEREQGPRGEGWGWRGQEEGQGKSNVFSGFNEEFLAESFNIDPQLVRKLQSREDSRGIIVRAERPLRLVLPEYGREEQERQWHQGRGGGYVNGLEETICSIEIRQNIEHASTTHSYNPRGGRLITMNSQTLPILGQLRLSAEKGVLYRNGITAPHWSTNSHSALYVTRGNARIQVVGHQGRSVLNEEVNEGQLVVVPQNFALAIRAGDQGFEYVTFRTNDNAMKSELAGRLSAIRAMPDEVVMNSFGVSREDARNLKYNRDEATVFSPGGRSGGMLKCV</sequence>
<dbReference type="GO" id="GO:0045735">
    <property type="term" value="F:nutrient reservoir activity"/>
    <property type="evidence" value="ECO:0007669"/>
    <property type="project" value="UniProtKB-KW"/>
</dbReference>
<dbReference type="InterPro" id="IPR006044">
    <property type="entry name" value="11S_seedstore_pln"/>
</dbReference>
<dbReference type="Pfam" id="PF00190">
    <property type="entry name" value="Cupin_1"/>
    <property type="match status" value="2"/>
</dbReference>
<evidence type="ECO:0000256" key="1">
    <source>
        <dbReference type="ARBA" id="ARBA00007178"/>
    </source>
</evidence>
<feature type="signal peptide" evidence="6">
    <location>
        <begin position="1"/>
        <end position="23"/>
    </location>
</feature>